<feature type="binding site" evidence="12">
    <location>
        <position position="29"/>
    </location>
    <ligand>
        <name>Mg(2+)</name>
        <dbReference type="ChEBI" id="CHEBI:18420"/>
        <label>1</label>
    </ligand>
</feature>
<evidence type="ECO:0000313" key="14">
    <source>
        <dbReference type="Proteomes" id="UP000235771"/>
    </source>
</evidence>
<evidence type="ECO:0000256" key="3">
    <source>
        <dbReference type="ARBA" id="ARBA00009736"/>
    </source>
</evidence>
<dbReference type="SFLD" id="SFLDG01140">
    <property type="entry name" value="C2.B:_Phosphomannomutase_and_P"/>
    <property type="match status" value="1"/>
</dbReference>
<dbReference type="GO" id="GO:0046872">
    <property type="term" value="F:metal ion binding"/>
    <property type="evidence" value="ECO:0007669"/>
    <property type="project" value="UniProtKB-KW"/>
</dbReference>
<reference evidence="13 14" key="1">
    <citation type="submission" date="2017-09" db="EMBL/GenBank/DDBJ databases">
        <title>Bacterial strain isolated from the female urinary microbiota.</title>
        <authorList>
            <person name="Thomas-White K."/>
            <person name="Kumar N."/>
            <person name="Forster S."/>
            <person name="Putonti C."/>
            <person name="Lawley T."/>
            <person name="Wolfe A.J."/>
        </authorList>
    </citation>
    <scope>NUCLEOTIDE SEQUENCE [LARGE SCALE GENOMIC DNA]</scope>
    <source>
        <strain evidence="13 14">UMB1686</strain>
    </source>
</reference>
<dbReference type="Gene3D" id="3.30.1240.20">
    <property type="match status" value="1"/>
</dbReference>
<dbReference type="SFLD" id="SFLDS00003">
    <property type="entry name" value="Haloacid_Dehalogenase"/>
    <property type="match status" value="1"/>
</dbReference>
<keyword evidence="14" id="KW-1185">Reference proteome</keyword>
<name>A0A2N6RYD2_9BIFI</name>
<organism evidence="13 14">
    <name type="scientific">Gardnerella greenwoodii</name>
    <dbReference type="NCBI Taxonomy" id="2914925"/>
    <lineage>
        <taxon>Bacteria</taxon>
        <taxon>Bacillati</taxon>
        <taxon>Actinomycetota</taxon>
        <taxon>Actinomycetes</taxon>
        <taxon>Bifidobacteriales</taxon>
        <taxon>Bifidobacteriaceae</taxon>
        <taxon>Gardnerella</taxon>
    </lineage>
</organism>
<feature type="binding site" evidence="12">
    <location>
        <position position="233"/>
    </location>
    <ligand>
        <name>Mg(2+)</name>
        <dbReference type="ChEBI" id="CHEBI:18420"/>
        <label>1</label>
    </ligand>
</feature>
<dbReference type="EC" id="5.4.2.8" evidence="5"/>
<dbReference type="NCBIfam" id="TIGR01484">
    <property type="entry name" value="HAD-SF-IIB"/>
    <property type="match status" value="1"/>
</dbReference>
<feature type="binding site" evidence="11">
    <location>
        <position position="202"/>
    </location>
    <ligand>
        <name>alpha-D-mannose 1-phosphate</name>
        <dbReference type="ChEBI" id="CHEBI:58409"/>
    </ligand>
</feature>
<dbReference type="SUPFAM" id="SSF56784">
    <property type="entry name" value="HAD-like"/>
    <property type="match status" value="1"/>
</dbReference>
<dbReference type="EMBL" id="PNGV01000001">
    <property type="protein sequence ID" value="PMC43043.1"/>
    <property type="molecule type" value="Genomic_DNA"/>
</dbReference>
<feature type="binding site" evidence="11">
    <location>
        <position position="149"/>
    </location>
    <ligand>
        <name>alpha-D-mannose 1-phosphate</name>
        <dbReference type="ChEBI" id="CHEBI:58409"/>
    </ligand>
</feature>
<comment type="pathway">
    <text evidence="2">Nucleotide-sugar biosynthesis; GDP-alpha-D-mannose biosynthesis; alpha-D-mannose 1-phosphate from D-fructose 6-phosphate: step 2/2.</text>
</comment>
<evidence type="ECO:0000313" key="13">
    <source>
        <dbReference type="EMBL" id="PMC43043.1"/>
    </source>
</evidence>
<evidence type="ECO:0000256" key="5">
    <source>
        <dbReference type="ARBA" id="ARBA00012730"/>
    </source>
</evidence>
<dbReference type="UniPathway" id="UPA00126">
    <property type="reaction ID" value="UER00424"/>
</dbReference>
<comment type="subunit">
    <text evidence="4">Homodimer.</text>
</comment>
<evidence type="ECO:0000256" key="9">
    <source>
        <dbReference type="ARBA" id="ARBA00023235"/>
    </source>
</evidence>
<dbReference type="InterPro" id="IPR036412">
    <property type="entry name" value="HAD-like_sf"/>
</dbReference>
<proteinExistence type="inferred from homology"/>
<evidence type="ECO:0000256" key="1">
    <source>
        <dbReference type="ARBA" id="ARBA00004496"/>
    </source>
</evidence>
<dbReference type="GO" id="GO:0005829">
    <property type="term" value="C:cytosol"/>
    <property type="evidence" value="ECO:0007669"/>
    <property type="project" value="TreeGrafter"/>
</dbReference>
<evidence type="ECO:0000256" key="7">
    <source>
        <dbReference type="ARBA" id="ARBA00022723"/>
    </source>
</evidence>
<dbReference type="InterPro" id="IPR043169">
    <property type="entry name" value="PMM_cap"/>
</dbReference>
<feature type="binding site" evidence="11">
    <location>
        <position position="200"/>
    </location>
    <ligand>
        <name>alpha-D-mannose 1-phosphate</name>
        <dbReference type="ChEBI" id="CHEBI:58409"/>
    </ligand>
</feature>
<dbReference type="Pfam" id="PF03332">
    <property type="entry name" value="PMM"/>
    <property type="match status" value="1"/>
</dbReference>
<dbReference type="Proteomes" id="UP000235771">
    <property type="component" value="Unassembled WGS sequence"/>
</dbReference>
<dbReference type="PANTHER" id="PTHR10466">
    <property type="entry name" value="PHOSPHOMANNOMUTASE"/>
    <property type="match status" value="1"/>
</dbReference>
<sequence length="273" mass="30058">MLKPIVHDCNELNLGLSIAQSSLIGFDLDNTLACSKKPMLAPMAETFSKIVDLIPVAIITGGRLSLVQSQILDMVTEGTNLENLHIMPTNGTSYYRIDNKQSLKCVYEHKIEPNQAEHVISVMRECAESMGLWKASGDSMLWGEQIENRGSQITFSALGQLAPVEYKKAWDPEGKLKAQLAKRISQSLPNFAVRQGGDTSVDVYRRGDDKAQALLTLAKYCDFSIKKITFIGDHMEPGGNDYPTAFTGALAVRVKNPEDTLTLCTKVLNYLSA</sequence>
<feature type="active site" description="Proton donor/acceptor" evidence="10">
    <location>
        <position position="29"/>
    </location>
</feature>
<dbReference type="PANTHER" id="PTHR10466:SF0">
    <property type="entry name" value="PHOSPHOMANNOMUTASE"/>
    <property type="match status" value="1"/>
</dbReference>
<dbReference type="SFLD" id="SFLDG01143">
    <property type="entry name" value="C2.B.3:_Phosphomannomutase_Lik"/>
    <property type="match status" value="1"/>
</dbReference>
<dbReference type="RefSeq" id="WP_102694840.1">
    <property type="nucleotide sequence ID" value="NZ_JAKNCL010000001.1"/>
</dbReference>
<dbReference type="GO" id="GO:0006013">
    <property type="term" value="P:mannose metabolic process"/>
    <property type="evidence" value="ECO:0007669"/>
    <property type="project" value="TreeGrafter"/>
</dbReference>
<keyword evidence="9" id="KW-0413">Isomerase</keyword>
<protein>
    <recommendedName>
        <fullName evidence="5">phosphomannomutase</fullName>
        <ecNumber evidence="5">5.4.2.8</ecNumber>
    </recommendedName>
</protein>
<evidence type="ECO:0000256" key="2">
    <source>
        <dbReference type="ARBA" id="ARBA00004699"/>
    </source>
</evidence>
<keyword evidence="8 12" id="KW-0460">Magnesium</keyword>
<dbReference type="AlphaFoldDB" id="A0A2N6RYD2"/>
<comment type="similarity">
    <text evidence="3">Belongs to the eukaryotic PMM family.</text>
</comment>
<dbReference type="GeneID" id="98326012"/>
<keyword evidence="7 12" id="KW-0479">Metal-binding</keyword>
<dbReference type="GO" id="GO:0004615">
    <property type="term" value="F:phosphomannomutase activity"/>
    <property type="evidence" value="ECO:0007669"/>
    <property type="project" value="UniProtKB-EC"/>
</dbReference>
<dbReference type="InterPro" id="IPR023214">
    <property type="entry name" value="HAD_sf"/>
</dbReference>
<evidence type="ECO:0000256" key="11">
    <source>
        <dbReference type="PIRSR" id="PIRSR605002-2"/>
    </source>
</evidence>
<evidence type="ECO:0000256" key="8">
    <source>
        <dbReference type="ARBA" id="ARBA00022842"/>
    </source>
</evidence>
<comment type="subcellular location">
    <subcellularLocation>
        <location evidence="1">Cytoplasm</location>
    </subcellularLocation>
</comment>
<feature type="active site" description="Nucleophile" evidence="10">
    <location>
        <position position="27"/>
    </location>
</feature>
<dbReference type="InterPro" id="IPR006379">
    <property type="entry name" value="HAD-SF_hydro_IIB"/>
</dbReference>
<evidence type="ECO:0000256" key="12">
    <source>
        <dbReference type="PIRSR" id="PIRSR605002-3"/>
    </source>
</evidence>
<evidence type="ECO:0000256" key="10">
    <source>
        <dbReference type="PIRSR" id="PIRSR605002-1"/>
    </source>
</evidence>
<evidence type="ECO:0000256" key="4">
    <source>
        <dbReference type="ARBA" id="ARBA00011738"/>
    </source>
</evidence>
<dbReference type="InterPro" id="IPR005002">
    <property type="entry name" value="PMM"/>
</dbReference>
<keyword evidence="6" id="KW-0963">Cytoplasm</keyword>
<feature type="binding site" evidence="12">
    <location>
        <position position="27"/>
    </location>
    <ligand>
        <name>Mg(2+)</name>
        <dbReference type="ChEBI" id="CHEBI:18420"/>
        <label>1</label>
    </ligand>
</feature>
<dbReference type="Gene3D" id="3.40.50.1000">
    <property type="entry name" value="HAD superfamily/HAD-like"/>
    <property type="match status" value="1"/>
</dbReference>
<dbReference type="GO" id="GO:0009298">
    <property type="term" value="P:GDP-mannose biosynthetic process"/>
    <property type="evidence" value="ECO:0007669"/>
    <property type="project" value="UniProtKB-UniPathway"/>
</dbReference>
<dbReference type="GO" id="GO:0006487">
    <property type="term" value="P:protein N-linked glycosylation"/>
    <property type="evidence" value="ECO:0007669"/>
    <property type="project" value="TreeGrafter"/>
</dbReference>
<dbReference type="GO" id="GO:0016791">
    <property type="term" value="F:phosphatase activity"/>
    <property type="evidence" value="ECO:0007669"/>
    <property type="project" value="UniProtKB-ARBA"/>
</dbReference>
<comment type="caution">
    <text evidence="13">The sequence shown here is derived from an EMBL/GenBank/DDBJ whole genome shotgun (WGS) entry which is preliminary data.</text>
</comment>
<gene>
    <name evidence="13" type="ORF">CJ216_02820</name>
</gene>
<comment type="cofactor">
    <cofactor evidence="12">
        <name>Mg(2+)</name>
        <dbReference type="ChEBI" id="CHEBI:18420"/>
    </cofactor>
</comment>
<accession>A0A2N6RYD2</accession>
<evidence type="ECO:0000256" key="6">
    <source>
        <dbReference type="ARBA" id="ARBA00022490"/>
    </source>
</evidence>